<dbReference type="CDD" id="cd22160">
    <property type="entry name" value="F-box_AtFBL13-like"/>
    <property type="match status" value="1"/>
</dbReference>
<dbReference type="InterPro" id="IPR036047">
    <property type="entry name" value="F-box-like_dom_sf"/>
</dbReference>
<evidence type="ECO:0008006" key="6">
    <source>
        <dbReference type="Google" id="ProtNLM"/>
    </source>
</evidence>
<dbReference type="InterPro" id="IPR001810">
    <property type="entry name" value="F-box_dom"/>
</dbReference>
<reference evidence="4 5" key="1">
    <citation type="submission" date="2024-01" db="EMBL/GenBank/DDBJ databases">
        <title>A telomere-to-telomere, gap-free genome of sweet tea (Lithocarpus litseifolius).</title>
        <authorList>
            <person name="Zhou J."/>
        </authorList>
    </citation>
    <scope>NUCLEOTIDE SEQUENCE [LARGE SCALE GENOMIC DNA]</scope>
    <source>
        <strain evidence="4">Zhou-2022a</strain>
        <tissue evidence="4">Leaf</tissue>
    </source>
</reference>
<dbReference type="Gene3D" id="3.80.10.10">
    <property type="entry name" value="Ribonuclease Inhibitor"/>
    <property type="match status" value="1"/>
</dbReference>
<gene>
    <name evidence="4" type="ORF">SO802_005305</name>
</gene>
<dbReference type="SUPFAM" id="SSF81383">
    <property type="entry name" value="F-box domain"/>
    <property type="match status" value="1"/>
</dbReference>
<dbReference type="InterPro" id="IPR055357">
    <property type="entry name" value="LRR_At1g61320_AtMIF1"/>
</dbReference>
<organism evidence="4 5">
    <name type="scientific">Lithocarpus litseifolius</name>
    <dbReference type="NCBI Taxonomy" id="425828"/>
    <lineage>
        <taxon>Eukaryota</taxon>
        <taxon>Viridiplantae</taxon>
        <taxon>Streptophyta</taxon>
        <taxon>Embryophyta</taxon>
        <taxon>Tracheophyta</taxon>
        <taxon>Spermatophyta</taxon>
        <taxon>Magnoliopsida</taxon>
        <taxon>eudicotyledons</taxon>
        <taxon>Gunneridae</taxon>
        <taxon>Pentapetalae</taxon>
        <taxon>rosids</taxon>
        <taxon>fabids</taxon>
        <taxon>Fagales</taxon>
        <taxon>Fagaceae</taxon>
        <taxon>Lithocarpus</taxon>
    </lineage>
</organism>
<comment type="caution">
    <text evidence="4">The sequence shown here is derived from an EMBL/GenBank/DDBJ whole genome shotgun (WGS) entry which is preliminary data.</text>
</comment>
<sequence length="936" mass="108561">MEARDSGLGSYAWRSILIGRDVIQRGARWRVGDGKKIRIWQDYWLPRKHPTLLSVCPIADFEGSSVDILIDPQTRQWNVEMVEGLFHEEEAELIKQIPLSRVALEDILYWPYSSNGVYSNKSGYKFLNMEDELMDRAHDSVVDDDSQVWKRIWFVNAPQKGEPELGSFKVTVWSIWNQRNRVRLNQPTDAIHQIAYLSKNWLAEYQARQVSLGPSPIHTQPTRCRWLPPPSGAVKINFDGATFPKEKKSSIGVVIRDTRGLVIASCSNVVHQVLSVSDIEALAAAWALSFASAVGVRQAILEVSFNSTHKVRKIFCNVAKIESKGRKLMSIERQMMDEKIDMMDRISILPEFILHHILSFLPRKEASKTCLLSKEWNCVWSSFPILDFDQDEFVKPDMCYPYGHIDFMKSVHKSLRRFIERDLQMQKFKLHTTLVNFRLAALVDKWIEWAFENYAKEISLRVQTVNNSFYTLPRTIFVAKSTSGGKLEQPFTCSAVKFYSLQKLWLEQICVNEEIIQEIIRTCPFITNFGIVRCQGFKTLDISKLSKLSTVEVASLEQEVESIKFEAANIQHFRFIKSHQRLLDITACQNLKELYLRDLSITDQYLNFNVFRFPHLETLHVVGCNMLKRVKISAQRLRMLKINACQKLEELEIDSPNLSSFVFCSFENSIPMIFSKNAPCPFELTFIVDFNDTIWFSFWLLQLSELLEMSNQRKVLNLTITIWDEDTFNLEDLEVLKRVTLTLPSSFQLEVMMIDVLNEEVDCSCSCHRKCWRHHFKVRTKLRELIVKAKKYKFKKLVEDNSLADVNEEFRALLEIKVEINTRLENVRQSLVELPSPSTSRKLLKKVLLNVDDITRARAYWNNEMGLEAKKELFSVRVNVNFDKNKSIGGAGKRVTTDELEQEEGNFHVRLRKRVGLRSIKECLQGIWNFGVPKAD</sequence>
<dbReference type="SUPFAM" id="SSF52047">
    <property type="entry name" value="RNI-like"/>
    <property type="match status" value="1"/>
</dbReference>
<evidence type="ECO:0000259" key="2">
    <source>
        <dbReference type="Pfam" id="PF13456"/>
    </source>
</evidence>
<evidence type="ECO:0000259" key="3">
    <source>
        <dbReference type="Pfam" id="PF23622"/>
    </source>
</evidence>
<dbReference type="Pfam" id="PF23622">
    <property type="entry name" value="LRR_At1g61320_AtMIF1"/>
    <property type="match status" value="2"/>
</dbReference>
<dbReference type="Pfam" id="PF00646">
    <property type="entry name" value="F-box"/>
    <property type="match status" value="1"/>
</dbReference>
<dbReference type="GO" id="GO:0004523">
    <property type="term" value="F:RNA-DNA hybrid ribonuclease activity"/>
    <property type="evidence" value="ECO:0007669"/>
    <property type="project" value="InterPro"/>
</dbReference>
<dbReference type="InterPro" id="IPR053781">
    <property type="entry name" value="F-box_AtFBL13-like"/>
</dbReference>
<dbReference type="Proteomes" id="UP001459277">
    <property type="component" value="Unassembled WGS sequence"/>
</dbReference>
<dbReference type="EMBL" id="JAZDWU010000002">
    <property type="protein sequence ID" value="KAL0010197.1"/>
    <property type="molecule type" value="Genomic_DNA"/>
</dbReference>
<dbReference type="InterPro" id="IPR053772">
    <property type="entry name" value="At1g61320/At1g61330-like"/>
</dbReference>
<proteinExistence type="predicted"/>
<dbReference type="GO" id="GO:0003676">
    <property type="term" value="F:nucleic acid binding"/>
    <property type="evidence" value="ECO:0007669"/>
    <property type="project" value="InterPro"/>
</dbReference>
<feature type="domain" description="At1g61320/AtMIF1 LRR" evidence="3">
    <location>
        <begin position="585"/>
        <end position="665"/>
    </location>
</feature>
<evidence type="ECO:0000313" key="5">
    <source>
        <dbReference type="Proteomes" id="UP001459277"/>
    </source>
</evidence>
<feature type="domain" description="F-box" evidence="1">
    <location>
        <begin position="346"/>
        <end position="385"/>
    </location>
</feature>
<keyword evidence="5" id="KW-1185">Reference proteome</keyword>
<dbReference type="InterPro" id="IPR002156">
    <property type="entry name" value="RNaseH_domain"/>
</dbReference>
<dbReference type="PANTHER" id="PTHR34145">
    <property type="entry name" value="OS02G0105600 PROTEIN"/>
    <property type="match status" value="1"/>
</dbReference>
<dbReference type="PANTHER" id="PTHR34145:SF28">
    <property type="entry name" value="F-BOX DOMAIN-CONTAINING PROTEIN"/>
    <property type="match status" value="1"/>
</dbReference>
<dbReference type="AlphaFoldDB" id="A0AAW2DI92"/>
<evidence type="ECO:0000313" key="4">
    <source>
        <dbReference type="EMBL" id="KAL0010197.1"/>
    </source>
</evidence>
<feature type="domain" description="At1g61320/AtMIF1 LRR" evidence="3">
    <location>
        <begin position="425"/>
        <end position="580"/>
    </location>
</feature>
<dbReference type="Pfam" id="PF13456">
    <property type="entry name" value="RVT_3"/>
    <property type="match status" value="1"/>
</dbReference>
<dbReference type="InterPro" id="IPR032675">
    <property type="entry name" value="LRR_dom_sf"/>
</dbReference>
<accession>A0AAW2DI92</accession>
<evidence type="ECO:0000259" key="1">
    <source>
        <dbReference type="Pfam" id="PF00646"/>
    </source>
</evidence>
<feature type="domain" description="RNase H type-1" evidence="2">
    <location>
        <begin position="237"/>
        <end position="336"/>
    </location>
</feature>
<name>A0AAW2DI92_9ROSI</name>
<protein>
    <recommendedName>
        <fullName evidence="6">F-box domain-containing protein</fullName>
    </recommendedName>
</protein>